<protein>
    <recommendedName>
        <fullName evidence="7">Protein kinase domain-containing protein</fullName>
    </recommendedName>
</protein>
<gene>
    <name evidence="8" type="ORF">EDS130_LOCUS24255</name>
</gene>
<dbReference type="Gene3D" id="1.10.510.10">
    <property type="entry name" value="Transferase(Phosphotransferase) domain 1"/>
    <property type="match status" value="1"/>
</dbReference>
<dbReference type="PANTHER" id="PTHR24055">
    <property type="entry name" value="MITOGEN-ACTIVATED PROTEIN KINASE"/>
    <property type="match status" value="1"/>
</dbReference>
<dbReference type="OrthoDB" id="432381at2759"/>
<dbReference type="GO" id="GO:0004674">
    <property type="term" value="F:protein serine/threonine kinase activity"/>
    <property type="evidence" value="ECO:0007669"/>
    <property type="project" value="UniProtKB-KW"/>
</dbReference>
<evidence type="ECO:0000256" key="2">
    <source>
        <dbReference type="ARBA" id="ARBA00022527"/>
    </source>
</evidence>
<dbReference type="SUPFAM" id="SSF56112">
    <property type="entry name" value="Protein kinase-like (PK-like)"/>
    <property type="match status" value="1"/>
</dbReference>
<dbReference type="Gene3D" id="3.30.200.20">
    <property type="entry name" value="Phosphorylase Kinase, domain 1"/>
    <property type="match status" value="1"/>
</dbReference>
<evidence type="ECO:0000256" key="5">
    <source>
        <dbReference type="ARBA" id="ARBA00022777"/>
    </source>
</evidence>
<dbReference type="GO" id="GO:0016799">
    <property type="term" value="F:hydrolase activity, hydrolyzing N-glycosyl compounds"/>
    <property type="evidence" value="ECO:0007669"/>
    <property type="project" value="InterPro"/>
</dbReference>
<sequence length="538" mass="62269">MHLIFNDDDDSFCVSILRQYRQKIFRLKQIMNLLSCLVLIFSIVESQALANYRNIESCLGQNDNRNPVIIDTDADVDDLWAILYLIKVPTVNILAITTVGDGYSSPFFSTSNILSFLGLINCSYGIPVASGQSVPMMSSGWNIDPKILNSIDTYLTSPTCLNQSVDIFLQPSPFEAVELIIFTLKYSSKPVDILVLGPMTNIAEAIIRDRSIVPKIGTIYISGGQFKEYHVFGRTTFGRRSFVDKVVQLRNVYTPEQNLDDFQTLYFVFNYVDYDLNVIIRCYRRKFPEDRIKYFIYSLLRILKFIHSAGISHRNLKPENIGFNRNSNITIYDFGTTHNPFYDKLVSRDSRWWLSPEVFLGDKRYGDKVDIWSVGCIMGEFILGQSLFCGDDSLDQFDQIFDIIGTPDLAILNDYKISEITSYIRRLPVRPRIDYNEWFGYRCSPTQQKLTFGISPEDFLDSLLTFDYRMRPTVEEALMHPYLKEYHNPAKEPTAELFLDENVDEDYEIDTWKSLIWKMVQEFEPPSWANEISETVEL</sequence>
<dbReference type="InterPro" id="IPR050117">
    <property type="entry name" value="MAPK"/>
</dbReference>
<reference evidence="8" key="1">
    <citation type="submission" date="2021-02" db="EMBL/GenBank/DDBJ databases">
        <authorList>
            <person name="Nowell W R."/>
        </authorList>
    </citation>
    <scope>NUCLEOTIDE SEQUENCE</scope>
</reference>
<evidence type="ECO:0000256" key="6">
    <source>
        <dbReference type="ARBA" id="ARBA00022840"/>
    </source>
</evidence>
<comment type="similarity">
    <text evidence="1">Belongs to the IUNH family.</text>
</comment>
<dbReference type="SMART" id="SM00220">
    <property type="entry name" value="S_TKc"/>
    <property type="match status" value="1"/>
</dbReference>
<comment type="caution">
    <text evidence="8">The sequence shown here is derived from an EMBL/GenBank/DDBJ whole genome shotgun (WGS) entry which is preliminary data.</text>
</comment>
<evidence type="ECO:0000256" key="1">
    <source>
        <dbReference type="ARBA" id="ARBA00009176"/>
    </source>
</evidence>
<dbReference type="Proteomes" id="UP000663852">
    <property type="component" value="Unassembled WGS sequence"/>
</dbReference>
<dbReference type="PROSITE" id="PS50011">
    <property type="entry name" value="PROTEIN_KINASE_DOM"/>
    <property type="match status" value="1"/>
</dbReference>
<proteinExistence type="inferred from homology"/>
<evidence type="ECO:0000256" key="3">
    <source>
        <dbReference type="ARBA" id="ARBA00022679"/>
    </source>
</evidence>
<dbReference type="GO" id="GO:0005524">
    <property type="term" value="F:ATP binding"/>
    <property type="evidence" value="ECO:0007669"/>
    <property type="project" value="UniProtKB-KW"/>
</dbReference>
<accession>A0A814UX63</accession>
<keyword evidence="6" id="KW-0067">ATP-binding</keyword>
<organism evidence="8 9">
    <name type="scientific">Adineta ricciae</name>
    <name type="common">Rotifer</name>
    <dbReference type="NCBI Taxonomy" id="249248"/>
    <lineage>
        <taxon>Eukaryota</taxon>
        <taxon>Metazoa</taxon>
        <taxon>Spiralia</taxon>
        <taxon>Gnathifera</taxon>
        <taxon>Rotifera</taxon>
        <taxon>Eurotatoria</taxon>
        <taxon>Bdelloidea</taxon>
        <taxon>Adinetida</taxon>
        <taxon>Adinetidae</taxon>
        <taxon>Adineta</taxon>
    </lineage>
</organism>
<dbReference type="Gene3D" id="3.90.245.10">
    <property type="entry name" value="Ribonucleoside hydrolase-like"/>
    <property type="match status" value="1"/>
</dbReference>
<evidence type="ECO:0000313" key="8">
    <source>
        <dbReference type="EMBL" id="CAF1181289.1"/>
    </source>
</evidence>
<dbReference type="Pfam" id="PF01156">
    <property type="entry name" value="IU_nuc_hydro"/>
    <property type="match status" value="1"/>
</dbReference>
<evidence type="ECO:0000259" key="7">
    <source>
        <dbReference type="PROSITE" id="PS50011"/>
    </source>
</evidence>
<dbReference type="InterPro" id="IPR011009">
    <property type="entry name" value="Kinase-like_dom_sf"/>
</dbReference>
<dbReference type="InterPro" id="IPR001910">
    <property type="entry name" value="Inosine/uridine_hydrolase_dom"/>
</dbReference>
<dbReference type="FunFam" id="1.10.510.10:FF:000624">
    <property type="entry name" value="Mitogen-activated protein kinase"/>
    <property type="match status" value="1"/>
</dbReference>
<evidence type="ECO:0000256" key="4">
    <source>
        <dbReference type="ARBA" id="ARBA00022741"/>
    </source>
</evidence>
<dbReference type="Pfam" id="PF00069">
    <property type="entry name" value="Pkinase"/>
    <property type="match status" value="1"/>
</dbReference>
<evidence type="ECO:0000313" key="9">
    <source>
        <dbReference type="Proteomes" id="UP000663852"/>
    </source>
</evidence>
<name>A0A814UX63_ADIRI</name>
<dbReference type="EMBL" id="CAJNOJ010000137">
    <property type="protein sequence ID" value="CAF1181289.1"/>
    <property type="molecule type" value="Genomic_DNA"/>
</dbReference>
<feature type="domain" description="Protein kinase" evidence="7">
    <location>
        <begin position="93"/>
        <end position="483"/>
    </location>
</feature>
<dbReference type="SUPFAM" id="SSF53590">
    <property type="entry name" value="Nucleoside hydrolase"/>
    <property type="match status" value="1"/>
</dbReference>
<keyword evidence="5" id="KW-0418">Kinase</keyword>
<keyword evidence="4" id="KW-0547">Nucleotide-binding</keyword>
<dbReference type="AlphaFoldDB" id="A0A814UX63"/>
<dbReference type="InterPro" id="IPR000719">
    <property type="entry name" value="Prot_kinase_dom"/>
</dbReference>
<dbReference type="InterPro" id="IPR036452">
    <property type="entry name" value="Ribo_hydro-like"/>
</dbReference>
<keyword evidence="3" id="KW-0808">Transferase</keyword>
<keyword evidence="2" id="KW-0723">Serine/threonine-protein kinase</keyword>